<dbReference type="GO" id="GO:0003700">
    <property type="term" value="F:DNA-binding transcription factor activity"/>
    <property type="evidence" value="ECO:0007669"/>
    <property type="project" value="TreeGrafter"/>
</dbReference>
<sequence>MDGPTDDTAPRGSARLPIWLRAERASRGRRPAHSRADIAAVAIRVADADGIEAVSLRRVAGELGTGTTSLYRYITSKDELFDLMIDSAMGEREPPAPTGDWPADLRAIAHETRAMALSHPWLATLPATRPVLGPNSLAWLEATYATMGGLGLDADETLAQVGTLLTFVRGHVIEELAEQEAARRSGMDMTAWLEAQAHYGELIFSSGRYPHLSRMMLEAETPHAGDRFERAFRRGLDLVLAGLAHSRSTA</sequence>
<dbReference type="InterPro" id="IPR009057">
    <property type="entry name" value="Homeodomain-like_sf"/>
</dbReference>
<dbReference type="InterPro" id="IPR050109">
    <property type="entry name" value="HTH-type_TetR-like_transc_reg"/>
</dbReference>
<dbReference type="PANTHER" id="PTHR30055:SF151">
    <property type="entry name" value="TRANSCRIPTIONAL REGULATORY PROTEIN"/>
    <property type="match status" value="1"/>
</dbReference>
<feature type="DNA-binding region" description="H-T-H motif" evidence="4">
    <location>
        <begin position="55"/>
        <end position="74"/>
    </location>
</feature>
<accession>A0A8J7GD72</accession>
<evidence type="ECO:0000313" key="7">
    <source>
        <dbReference type="Proteomes" id="UP000622552"/>
    </source>
</evidence>
<dbReference type="SUPFAM" id="SSF46689">
    <property type="entry name" value="Homeodomain-like"/>
    <property type="match status" value="1"/>
</dbReference>
<evidence type="ECO:0000256" key="2">
    <source>
        <dbReference type="ARBA" id="ARBA00023125"/>
    </source>
</evidence>
<dbReference type="Pfam" id="PF02909">
    <property type="entry name" value="TetR_C_1"/>
    <property type="match status" value="1"/>
</dbReference>
<evidence type="ECO:0000259" key="5">
    <source>
        <dbReference type="PROSITE" id="PS50977"/>
    </source>
</evidence>
<evidence type="ECO:0000256" key="4">
    <source>
        <dbReference type="PROSITE-ProRule" id="PRU00335"/>
    </source>
</evidence>
<gene>
    <name evidence="6" type="ORF">IW245_002119</name>
</gene>
<protein>
    <submittedName>
        <fullName evidence="6">AcrR family transcriptional regulator</fullName>
    </submittedName>
</protein>
<evidence type="ECO:0000256" key="1">
    <source>
        <dbReference type="ARBA" id="ARBA00023015"/>
    </source>
</evidence>
<dbReference type="PROSITE" id="PS50977">
    <property type="entry name" value="HTH_TETR_2"/>
    <property type="match status" value="1"/>
</dbReference>
<comment type="caution">
    <text evidence="6">The sequence shown here is derived from an EMBL/GenBank/DDBJ whole genome shotgun (WGS) entry which is preliminary data.</text>
</comment>
<organism evidence="6 7">
    <name type="scientific">Longispora fulva</name>
    <dbReference type="NCBI Taxonomy" id="619741"/>
    <lineage>
        <taxon>Bacteria</taxon>
        <taxon>Bacillati</taxon>
        <taxon>Actinomycetota</taxon>
        <taxon>Actinomycetes</taxon>
        <taxon>Micromonosporales</taxon>
        <taxon>Micromonosporaceae</taxon>
        <taxon>Longispora</taxon>
    </lineage>
</organism>
<dbReference type="Gene3D" id="1.10.357.10">
    <property type="entry name" value="Tetracycline Repressor, domain 2"/>
    <property type="match status" value="1"/>
</dbReference>
<dbReference type="GO" id="GO:0000976">
    <property type="term" value="F:transcription cis-regulatory region binding"/>
    <property type="evidence" value="ECO:0007669"/>
    <property type="project" value="TreeGrafter"/>
</dbReference>
<dbReference type="InterPro" id="IPR036271">
    <property type="entry name" value="Tet_transcr_reg_TetR-rel_C_sf"/>
</dbReference>
<keyword evidence="2 4" id="KW-0238">DNA-binding</keyword>
<dbReference type="RefSeq" id="WP_197002975.1">
    <property type="nucleotide sequence ID" value="NZ_BONS01000001.1"/>
</dbReference>
<dbReference type="SUPFAM" id="SSF48498">
    <property type="entry name" value="Tetracyclin repressor-like, C-terminal domain"/>
    <property type="match status" value="1"/>
</dbReference>
<proteinExistence type="predicted"/>
<dbReference type="Proteomes" id="UP000622552">
    <property type="component" value="Unassembled WGS sequence"/>
</dbReference>
<feature type="domain" description="HTH tetR-type" evidence="5">
    <location>
        <begin position="32"/>
        <end position="92"/>
    </location>
</feature>
<dbReference type="EMBL" id="JADOUF010000001">
    <property type="protein sequence ID" value="MBG6135925.1"/>
    <property type="molecule type" value="Genomic_DNA"/>
</dbReference>
<dbReference type="PANTHER" id="PTHR30055">
    <property type="entry name" value="HTH-TYPE TRANSCRIPTIONAL REGULATOR RUTR"/>
    <property type="match status" value="1"/>
</dbReference>
<dbReference type="GO" id="GO:0045892">
    <property type="term" value="P:negative regulation of DNA-templated transcription"/>
    <property type="evidence" value="ECO:0007669"/>
    <property type="project" value="InterPro"/>
</dbReference>
<dbReference type="Gene3D" id="1.10.10.60">
    <property type="entry name" value="Homeodomain-like"/>
    <property type="match status" value="1"/>
</dbReference>
<keyword evidence="1" id="KW-0805">Transcription regulation</keyword>
<dbReference type="Pfam" id="PF00440">
    <property type="entry name" value="TetR_N"/>
    <property type="match status" value="1"/>
</dbReference>
<keyword evidence="3" id="KW-0804">Transcription</keyword>
<dbReference type="InterPro" id="IPR001647">
    <property type="entry name" value="HTH_TetR"/>
</dbReference>
<evidence type="ECO:0000313" key="6">
    <source>
        <dbReference type="EMBL" id="MBG6135925.1"/>
    </source>
</evidence>
<evidence type="ECO:0000256" key="3">
    <source>
        <dbReference type="ARBA" id="ARBA00023163"/>
    </source>
</evidence>
<dbReference type="InterPro" id="IPR004111">
    <property type="entry name" value="Repressor_TetR_C"/>
</dbReference>
<name>A0A8J7GD72_9ACTN</name>
<reference evidence="6" key="1">
    <citation type="submission" date="2020-11" db="EMBL/GenBank/DDBJ databases">
        <title>Sequencing the genomes of 1000 actinobacteria strains.</title>
        <authorList>
            <person name="Klenk H.-P."/>
        </authorList>
    </citation>
    <scope>NUCLEOTIDE SEQUENCE</scope>
    <source>
        <strain evidence="6">DSM 45356</strain>
    </source>
</reference>
<dbReference type="AlphaFoldDB" id="A0A8J7GD72"/>
<keyword evidence="7" id="KW-1185">Reference proteome</keyword>